<name>A0A0C3BKK4_HEBCY</name>
<dbReference type="HOGENOM" id="CLU_457860_0_0_1"/>
<keyword evidence="3" id="KW-1185">Reference proteome</keyword>
<proteinExistence type="predicted"/>
<feature type="compositionally biased region" description="Polar residues" evidence="1">
    <location>
        <begin position="254"/>
        <end position="264"/>
    </location>
</feature>
<feature type="compositionally biased region" description="Low complexity" evidence="1">
    <location>
        <begin position="294"/>
        <end position="303"/>
    </location>
</feature>
<accession>A0A0C3BKK4</accession>
<feature type="region of interest" description="Disordered" evidence="1">
    <location>
        <begin position="1"/>
        <end position="63"/>
    </location>
</feature>
<reference evidence="2 3" key="1">
    <citation type="submission" date="2014-04" db="EMBL/GenBank/DDBJ databases">
        <authorList>
            <consortium name="DOE Joint Genome Institute"/>
            <person name="Kuo A."/>
            <person name="Gay G."/>
            <person name="Dore J."/>
            <person name="Kohler A."/>
            <person name="Nagy L.G."/>
            <person name="Floudas D."/>
            <person name="Copeland A."/>
            <person name="Barry K.W."/>
            <person name="Cichocki N."/>
            <person name="Veneault-Fourrey C."/>
            <person name="LaButti K."/>
            <person name="Lindquist E.A."/>
            <person name="Lipzen A."/>
            <person name="Lundell T."/>
            <person name="Morin E."/>
            <person name="Murat C."/>
            <person name="Sun H."/>
            <person name="Tunlid A."/>
            <person name="Henrissat B."/>
            <person name="Grigoriev I.V."/>
            <person name="Hibbett D.S."/>
            <person name="Martin F."/>
            <person name="Nordberg H.P."/>
            <person name="Cantor M.N."/>
            <person name="Hua S.X."/>
        </authorList>
    </citation>
    <scope>NUCLEOTIDE SEQUENCE [LARGE SCALE GENOMIC DNA]</scope>
    <source>
        <strain evidence="3">h7</strain>
    </source>
</reference>
<evidence type="ECO:0000256" key="1">
    <source>
        <dbReference type="SAM" id="MobiDB-lite"/>
    </source>
</evidence>
<dbReference type="OrthoDB" id="10667774at2759"/>
<protein>
    <submittedName>
        <fullName evidence="2">Uncharacterized protein</fullName>
    </submittedName>
</protein>
<dbReference type="AlphaFoldDB" id="A0A0C3BKK4"/>
<feature type="region of interest" description="Disordered" evidence="1">
    <location>
        <begin position="329"/>
        <end position="356"/>
    </location>
</feature>
<evidence type="ECO:0000313" key="2">
    <source>
        <dbReference type="EMBL" id="KIM37240.1"/>
    </source>
</evidence>
<reference evidence="3" key="2">
    <citation type="submission" date="2015-01" db="EMBL/GenBank/DDBJ databases">
        <title>Evolutionary Origins and Diversification of the Mycorrhizal Mutualists.</title>
        <authorList>
            <consortium name="DOE Joint Genome Institute"/>
            <consortium name="Mycorrhizal Genomics Consortium"/>
            <person name="Kohler A."/>
            <person name="Kuo A."/>
            <person name="Nagy L.G."/>
            <person name="Floudas D."/>
            <person name="Copeland A."/>
            <person name="Barry K.W."/>
            <person name="Cichocki N."/>
            <person name="Veneault-Fourrey C."/>
            <person name="LaButti K."/>
            <person name="Lindquist E.A."/>
            <person name="Lipzen A."/>
            <person name="Lundell T."/>
            <person name="Morin E."/>
            <person name="Murat C."/>
            <person name="Riley R."/>
            <person name="Ohm R."/>
            <person name="Sun H."/>
            <person name="Tunlid A."/>
            <person name="Henrissat B."/>
            <person name="Grigoriev I.V."/>
            <person name="Hibbett D.S."/>
            <person name="Martin F."/>
        </authorList>
    </citation>
    <scope>NUCLEOTIDE SEQUENCE [LARGE SCALE GENOMIC DNA]</scope>
    <source>
        <strain evidence="3">h7</strain>
    </source>
</reference>
<feature type="region of interest" description="Disordered" evidence="1">
    <location>
        <begin position="241"/>
        <end position="303"/>
    </location>
</feature>
<gene>
    <name evidence="2" type="ORF">M413DRAFT_30975</name>
</gene>
<dbReference type="EMBL" id="KN831798">
    <property type="protein sequence ID" value="KIM37240.1"/>
    <property type="molecule type" value="Genomic_DNA"/>
</dbReference>
<dbReference type="Proteomes" id="UP000053424">
    <property type="component" value="Unassembled WGS sequence"/>
</dbReference>
<feature type="region of interest" description="Disordered" evidence="1">
    <location>
        <begin position="160"/>
        <end position="212"/>
    </location>
</feature>
<organism evidence="2 3">
    <name type="scientific">Hebeloma cylindrosporum</name>
    <dbReference type="NCBI Taxonomy" id="76867"/>
    <lineage>
        <taxon>Eukaryota</taxon>
        <taxon>Fungi</taxon>
        <taxon>Dikarya</taxon>
        <taxon>Basidiomycota</taxon>
        <taxon>Agaricomycotina</taxon>
        <taxon>Agaricomycetes</taxon>
        <taxon>Agaricomycetidae</taxon>
        <taxon>Agaricales</taxon>
        <taxon>Agaricineae</taxon>
        <taxon>Hymenogastraceae</taxon>
        <taxon>Hebeloma</taxon>
    </lineage>
</organism>
<evidence type="ECO:0000313" key="3">
    <source>
        <dbReference type="Proteomes" id="UP000053424"/>
    </source>
</evidence>
<sequence>MPPKKRKAESKAKKNLPPAGPIQPAENDQDADTRPAKRQRRGDPPAADAPMPPLSPGRQRDAWFRQENIVLTEEERVEDERQEKRLRERLAWYREDPRRKFGPEYHLFRQHGLNNWRDVFPNLEDMPPGWPGKGLDHGLRDEHLSPRYWRHVYKGGDRNECGERIGLPLTSERGNADPGKTFSPPPPSDTELPTRSPSPNPLVPDTGRRGPIDSGEIVFLEFQSGGDLRAGLEIPILRLSPPSTDALAPDPQENGCNSTPSSPQHIRPRASPGPVSTRRFLTPELQDNGRNSGPSSPAHWWPPAANLFDDDNFTSSCLASPVLQSQSAGVGVDDDYMTSSPPSPRPVTPPSCEVTPRSHVVAPGWRAVTPDSRALAPGSRALTPGSRALTPGSRSVTPGSRAVTPHLPPSRPHRAMEKARNTSITSNSFSTPSRSSARRVFILKSDAKPSSRPSSPPVLEHYTPAGLLPNMDDLGILSMDIKNPLRIVEFFKEVAQIKRLFKGRDKDKDKRGIPGFESVLEGWVKEHALGLIPSKEAMLTLPVDLQKKTKETVALIENVTKHWPWERVWNDQPQNVRLRAVFFIARCWQWAEAVVD</sequence>
<feature type="region of interest" description="Disordered" evidence="1">
    <location>
        <begin position="370"/>
        <end position="432"/>
    </location>
</feature>
<feature type="compositionally biased region" description="Low complexity" evidence="1">
    <location>
        <begin position="422"/>
        <end position="432"/>
    </location>
</feature>